<organism evidence="9 10">
    <name type="scientific">Wujia chipingensis</name>
    <dbReference type="NCBI Taxonomy" id="2763670"/>
    <lineage>
        <taxon>Bacteria</taxon>
        <taxon>Bacillati</taxon>
        <taxon>Bacillota</taxon>
        <taxon>Clostridia</taxon>
        <taxon>Lachnospirales</taxon>
        <taxon>Lachnospiraceae</taxon>
        <taxon>Wujia</taxon>
    </lineage>
</organism>
<dbReference type="SUPFAM" id="SSF52540">
    <property type="entry name" value="P-loop containing nucleoside triphosphate hydrolases"/>
    <property type="match status" value="1"/>
</dbReference>
<dbReference type="GO" id="GO:0017116">
    <property type="term" value="F:single-stranded DNA helicase activity"/>
    <property type="evidence" value="ECO:0007669"/>
    <property type="project" value="TreeGrafter"/>
</dbReference>
<keyword evidence="3" id="KW-0238">DNA-binding</keyword>
<dbReference type="PANTHER" id="PTHR43788:SF6">
    <property type="entry name" value="DNA HELICASE B"/>
    <property type="match status" value="1"/>
</dbReference>
<dbReference type="Pfam" id="PF13245">
    <property type="entry name" value="AAA_19"/>
    <property type="match status" value="1"/>
</dbReference>
<evidence type="ECO:0000259" key="5">
    <source>
        <dbReference type="Pfam" id="PF13538"/>
    </source>
</evidence>
<feature type="coiled-coil region" evidence="4">
    <location>
        <begin position="319"/>
        <end position="350"/>
    </location>
</feature>
<dbReference type="GO" id="GO:0009338">
    <property type="term" value="C:exodeoxyribonuclease V complex"/>
    <property type="evidence" value="ECO:0007669"/>
    <property type="project" value="TreeGrafter"/>
</dbReference>
<feature type="binding site" evidence="3">
    <location>
        <begin position="372"/>
        <end position="376"/>
    </location>
    <ligand>
        <name>ATP</name>
        <dbReference type="ChEBI" id="CHEBI:30616"/>
    </ligand>
</feature>
<dbReference type="HAMAP" id="MF_01488">
    <property type="entry name" value="RecD2"/>
    <property type="match status" value="1"/>
</dbReference>
<evidence type="ECO:0000256" key="3">
    <source>
        <dbReference type="HAMAP-Rule" id="MF_01488"/>
    </source>
</evidence>
<dbReference type="Gene3D" id="1.10.150.20">
    <property type="entry name" value="5' to 3' exonuclease, C-terminal subdomain"/>
    <property type="match status" value="1"/>
</dbReference>
<dbReference type="InterPro" id="IPR027417">
    <property type="entry name" value="P-loop_NTPase"/>
</dbReference>
<keyword evidence="3" id="KW-0378">Hydrolase</keyword>
<dbReference type="RefSeq" id="WP_249321361.1">
    <property type="nucleotide sequence ID" value="NZ_CP060632.1"/>
</dbReference>
<reference evidence="9 10" key="1">
    <citation type="submission" date="2020-08" db="EMBL/GenBank/DDBJ databases">
        <authorList>
            <person name="Liu C."/>
            <person name="Sun Q."/>
        </authorList>
    </citation>
    <scope>NUCLEOTIDE SEQUENCE [LARGE SCALE GENOMIC DNA]</scope>
    <source>
        <strain evidence="9 10">NSJ-4</strain>
    </source>
</reference>
<dbReference type="CDD" id="cd18809">
    <property type="entry name" value="SF1_C_RecD"/>
    <property type="match status" value="1"/>
</dbReference>
<feature type="domain" description="UvrD-like helicase C-terminal" evidence="5">
    <location>
        <begin position="700"/>
        <end position="748"/>
    </location>
</feature>
<dbReference type="Pfam" id="PF14520">
    <property type="entry name" value="HHH_5"/>
    <property type="match status" value="1"/>
</dbReference>
<dbReference type="GO" id="GO:0043139">
    <property type="term" value="F:5'-3' DNA helicase activity"/>
    <property type="evidence" value="ECO:0007669"/>
    <property type="project" value="UniProtKB-UniRule"/>
</dbReference>
<accession>A0A7G9FMV2</accession>
<comment type="catalytic activity">
    <reaction evidence="3">
        <text>ATP + H2O = ADP + phosphate + H(+)</text>
        <dbReference type="Rhea" id="RHEA:13065"/>
        <dbReference type="ChEBI" id="CHEBI:15377"/>
        <dbReference type="ChEBI" id="CHEBI:15378"/>
        <dbReference type="ChEBI" id="CHEBI:30616"/>
        <dbReference type="ChEBI" id="CHEBI:43474"/>
        <dbReference type="ChEBI" id="CHEBI:456216"/>
        <dbReference type="EC" id="5.6.2.3"/>
    </reaction>
</comment>
<feature type="domain" description="ATP-dependent RecD2 DNA helicase-like helix-hairpin-helix" evidence="6">
    <location>
        <begin position="137"/>
        <end position="227"/>
    </location>
</feature>
<keyword evidence="3" id="KW-0413">Isomerase</keyword>
<dbReference type="Pfam" id="PF23139">
    <property type="entry name" value="OB_YrrC"/>
    <property type="match status" value="1"/>
</dbReference>
<dbReference type="InterPro" id="IPR006345">
    <property type="entry name" value="RecD2"/>
</dbReference>
<gene>
    <name evidence="3" type="primary">recD2</name>
    <name evidence="9" type="ORF">H9Q76_00805</name>
</gene>
<dbReference type="GO" id="GO:0003677">
    <property type="term" value="F:DNA binding"/>
    <property type="evidence" value="ECO:0007669"/>
    <property type="project" value="UniProtKB-UniRule"/>
</dbReference>
<proteinExistence type="inferred from homology"/>
<name>A0A7G9FMV2_9FIRM</name>
<dbReference type="Pfam" id="PF14490">
    <property type="entry name" value="HHH_RecD2"/>
    <property type="match status" value="1"/>
</dbReference>
<feature type="domain" description="ATP-dependent RecD2 DNA helicase SH3" evidence="7">
    <location>
        <begin position="596"/>
        <end position="682"/>
    </location>
</feature>
<protein>
    <recommendedName>
        <fullName evidence="3">ATP-dependent RecD2 DNA helicase</fullName>
        <ecNumber evidence="3">5.6.2.3</ecNumber>
    </recommendedName>
    <alternativeName>
        <fullName evidence="3">DNA 5'-3' helicase subunit RecD2</fullName>
    </alternativeName>
</protein>
<dbReference type="InterPro" id="IPR041451">
    <property type="entry name" value="RecD2_SH13"/>
</dbReference>
<evidence type="ECO:0000259" key="7">
    <source>
        <dbReference type="Pfam" id="PF18335"/>
    </source>
</evidence>
<dbReference type="Pfam" id="PF13538">
    <property type="entry name" value="UvrD_C_2"/>
    <property type="match status" value="1"/>
</dbReference>
<feature type="domain" description="ATP-dependent RecD2 DNA helicase OB-fold" evidence="8">
    <location>
        <begin position="4"/>
        <end position="72"/>
    </location>
</feature>
<evidence type="ECO:0000256" key="2">
    <source>
        <dbReference type="ARBA" id="ARBA00022840"/>
    </source>
</evidence>
<keyword evidence="1 3" id="KW-0547">Nucleotide-binding</keyword>
<dbReference type="GO" id="GO:0005524">
    <property type="term" value="F:ATP binding"/>
    <property type="evidence" value="ECO:0007669"/>
    <property type="project" value="UniProtKB-UniRule"/>
</dbReference>
<evidence type="ECO:0000313" key="9">
    <source>
        <dbReference type="EMBL" id="QNL99883.1"/>
    </source>
</evidence>
<comment type="function">
    <text evidence="3">DNA-dependent ATPase and ATP-dependent 5'-3' DNA helicase. Has no activity on blunt DNA or DNA with 3'-overhangs, requires at least 10 bases of 5'-ssDNA for helicase activity.</text>
</comment>
<dbReference type="EC" id="5.6.2.3" evidence="3"/>
<evidence type="ECO:0000256" key="4">
    <source>
        <dbReference type="SAM" id="Coils"/>
    </source>
</evidence>
<dbReference type="InterPro" id="IPR050534">
    <property type="entry name" value="Coronavir_polyprotein_1ab"/>
</dbReference>
<evidence type="ECO:0000259" key="8">
    <source>
        <dbReference type="Pfam" id="PF23139"/>
    </source>
</evidence>
<dbReference type="AlphaFoldDB" id="A0A7G9FMV2"/>
<keyword evidence="4" id="KW-0175">Coiled coil</keyword>
<comment type="similarity">
    <text evidence="3">Belongs to the RecD family. RecD2 subfamily.</text>
</comment>
<evidence type="ECO:0000259" key="6">
    <source>
        <dbReference type="Pfam" id="PF14490"/>
    </source>
</evidence>
<dbReference type="Pfam" id="PF18335">
    <property type="entry name" value="SH3_13"/>
    <property type="match status" value="1"/>
</dbReference>
<dbReference type="InterPro" id="IPR010994">
    <property type="entry name" value="RuvA_2-like"/>
</dbReference>
<dbReference type="EMBL" id="CP060632">
    <property type="protein sequence ID" value="QNL99883.1"/>
    <property type="molecule type" value="Genomic_DNA"/>
</dbReference>
<dbReference type="InterPro" id="IPR029493">
    <property type="entry name" value="RecD2-like_HHH"/>
</dbReference>
<evidence type="ECO:0000256" key="1">
    <source>
        <dbReference type="ARBA" id="ARBA00022741"/>
    </source>
</evidence>
<dbReference type="SUPFAM" id="SSF47781">
    <property type="entry name" value="RuvA domain 2-like"/>
    <property type="match status" value="1"/>
</dbReference>
<dbReference type="Gene3D" id="1.10.10.2220">
    <property type="match status" value="1"/>
</dbReference>
<dbReference type="GO" id="GO:0006310">
    <property type="term" value="P:DNA recombination"/>
    <property type="evidence" value="ECO:0007669"/>
    <property type="project" value="InterPro"/>
</dbReference>
<dbReference type="Proteomes" id="UP000515819">
    <property type="component" value="Chromosome"/>
</dbReference>
<dbReference type="GO" id="GO:0016787">
    <property type="term" value="F:hydrolase activity"/>
    <property type="evidence" value="ECO:0007669"/>
    <property type="project" value="UniProtKB-KW"/>
</dbReference>
<keyword evidence="2 3" id="KW-0067">ATP-binding</keyword>
<dbReference type="CDD" id="cd17933">
    <property type="entry name" value="DEXSc_RecD-like"/>
    <property type="match status" value="1"/>
</dbReference>
<dbReference type="Gene3D" id="3.40.50.300">
    <property type="entry name" value="P-loop containing nucleotide triphosphate hydrolases"/>
    <property type="match status" value="2"/>
</dbReference>
<dbReference type="InterPro" id="IPR027785">
    <property type="entry name" value="UvrD-like_helicase_C"/>
</dbReference>
<dbReference type="KEGG" id="wcp:H9Q76_00805"/>
<dbReference type="InterPro" id="IPR055446">
    <property type="entry name" value="RecD2_N_OB"/>
</dbReference>
<evidence type="ECO:0000313" key="10">
    <source>
        <dbReference type="Proteomes" id="UP000515819"/>
    </source>
</evidence>
<dbReference type="PANTHER" id="PTHR43788">
    <property type="entry name" value="DNA2/NAM7 HELICASE FAMILY MEMBER"/>
    <property type="match status" value="1"/>
</dbReference>
<keyword evidence="3" id="KW-0347">Helicase</keyword>
<keyword evidence="10" id="KW-1185">Reference proteome</keyword>
<sequence>MIREGYIEKIVYKSDETGYCVMSVEGEEGEEIFVGTLPGAGEGLYVIAEGEYVNHPQYDIQFKFSSCEIQMPKDTLGIERYLGSGIIKGIGAVLAKKIVKKFKDDTLRIIEEEPERLAEISGISERKAQAIATSYLEKKEFQEVAIFLAQYGISVNLAIRIFNTYGNKVYDILRGNPYKLAEDISGIGFRIADDIAKRMGIAQDSEFRLRSAVLYVLNMAGGEGHMYLPKQLLLRRCVELTRDTATDVEGIYGQSALGYAEYADATSAESAYEQTVSLFEQQLMELLIAGKIMIKQIDEEDVVYLASNYYVELNSARLLTDLQLRYDMEQDELEREIQKIEKEEKLTLDELQRAAVKSAIKAGVAVITGGPGTGKTTIINVIIKYFSKKGMEIKLCAPTGRAAKRMTESTGWPAQTIHRLLEISGAMDEDSKNQDDHGMHFSRNADNPLECDAIIVDEMSMVDAYIFYSLVQAVPYGTRLIFVGDVNQLPSVGAGNVLKDIINSGCFPVTTLNKIFRQEDGSDIVFNAHKIQRGEHLILTNKSKDFFFIPQRTASQIIEEVQILTMKNLPNYYGFSPQEIQILCPMRKYEVGVENMNQKLQNRLNPKAKDKPEHVRGDVTFRKGDKVMQIKNNYQQEWKIYGVSKTGTGRGYVLDEGVGVFNGDMGVITDISDYDEELTILFDDGRESVYNYKELDQIEHAFAVTIHKSQGSEYPAVIIPLLGGNRKLMNRNLIYTAITRARQLVIIVGDVNLVNQMVDNSEEQKRYTSLALRLEELNESME</sequence>
<dbReference type="Gene3D" id="2.30.30.940">
    <property type="match status" value="1"/>
</dbReference>